<accession>A0A645EQQ3</accession>
<feature type="region of interest" description="Disordered" evidence="1">
    <location>
        <begin position="1"/>
        <end position="36"/>
    </location>
</feature>
<feature type="compositionally biased region" description="Basic and acidic residues" evidence="1">
    <location>
        <begin position="13"/>
        <end position="32"/>
    </location>
</feature>
<protein>
    <submittedName>
        <fullName evidence="2">Uncharacterized protein</fullName>
    </submittedName>
</protein>
<gene>
    <name evidence="2" type="ORF">SDC9_151592</name>
</gene>
<evidence type="ECO:0000313" key="2">
    <source>
        <dbReference type="EMBL" id="MPN04355.1"/>
    </source>
</evidence>
<organism evidence="2">
    <name type="scientific">bioreactor metagenome</name>
    <dbReference type="NCBI Taxonomy" id="1076179"/>
    <lineage>
        <taxon>unclassified sequences</taxon>
        <taxon>metagenomes</taxon>
        <taxon>ecological metagenomes</taxon>
    </lineage>
</organism>
<dbReference type="EMBL" id="VSSQ01050272">
    <property type="protein sequence ID" value="MPN04355.1"/>
    <property type="molecule type" value="Genomic_DNA"/>
</dbReference>
<sequence>MLKGGDRLLVGDGEGKREGEKQDHRNERDIADTVRANRHTGCQESVRFTFAIGNIHRIKNLNEDCRKEAERNGEQHVAKEHRSLRESGDIAQVPVWDHRQSKHHDDTDFHYHHWAGDFKKQLLAAGGDRHQRRKNCHLVDQ</sequence>
<name>A0A645EQQ3_9ZZZZ</name>
<proteinExistence type="predicted"/>
<comment type="caution">
    <text evidence="2">The sequence shown here is derived from an EMBL/GenBank/DDBJ whole genome shotgun (WGS) entry which is preliminary data.</text>
</comment>
<dbReference type="AlphaFoldDB" id="A0A645EQQ3"/>
<evidence type="ECO:0000256" key="1">
    <source>
        <dbReference type="SAM" id="MobiDB-lite"/>
    </source>
</evidence>
<reference evidence="2" key="1">
    <citation type="submission" date="2019-08" db="EMBL/GenBank/DDBJ databases">
        <authorList>
            <person name="Kucharzyk K."/>
            <person name="Murdoch R.W."/>
            <person name="Higgins S."/>
            <person name="Loffler F."/>
        </authorList>
    </citation>
    <scope>NUCLEOTIDE SEQUENCE</scope>
</reference>